<dbReference type="Gene3D" id="1.25.40.10">
    <property type="entry name" value="Tetratricopeptide repeat domain"/>
    <property type="match status" value="1"/>
</dbReference>
<dbReference type="SUPFAM" id="SSF48452">
    <property type="entry name" value="TPR-like"/>
    <property type="match status" value="1"/>
</dbReference>
<dbReference type="InterPro" id="IPR019734">
    <property type="entry name" value="TPR_rpt"/>
</dbReference>
<dbReference type="Gene3D" id="3.40.720.10">
    <property type="entry name" value="Alkaline Phosphatase, subunit A"/>
    <property type="match status" value="1"/>
</dbReference>
<sequence>MSKRIAHRILLIGWEAADWHVIRPLVDSGLMPTLAKLMENGVSGNLATIQPIVPPMLWTSIATGKRADKHGICGCVEPTEDATGLRPVSCSRRSCKAVWNILSQVGMTSRVVGWPASHPAEPIQGTVVSNRFGSSLQDAAEELSFAPQTFHPASLEKEIGPRCIRSSELQMDAILPFVPQLEQIDWKSDQRIHNLVRLIARTSSVHAAACHQIVQQPWDFQAVYYSAIDDFSKCFGPSSQKHSDADLPWDAIHRNILIGCYQFLDMMLETLLSLAGADTTVLLVSDHGGQRGIYQQGFVTSQSHDLPQYGFGIACAKGPGILSSTQLTGATVLDVTPTILTMLGIAVGNDMDGRPWHEIFVEQVPSKHIKSWESEQRSAGKPIENIATNPRDNADALQLLSDLGHNYAPSGDLQQMVTRVSLINRINLALALTDSNRVAQAIEHWKALVTDYPGESSHAIQLASCYQRFDCWSECKDTLAHIPQEARKLPEVQFMLAKIALQEGEKGEALRIACELAEQGSDNSHFLNRVGGLFLQASAWVQAESVFQSSLAACKTNPIAHDGLAQVYLELDQLNTAVKHARIAVELIPHFPAAHFHLGAALHYACYDEEAIAAFETCLSMGYELEETHSRLAGLYLLRDPAKAKQHRDSANLS</sequence>
<dbReference type="EMBL" id="CP042913">
    <property type="protein sequence ID" value="QEG34747.1"/>
    <property type="molecule type" value="Genomic_DNA"/>
</dbReference>
<dbReference type="KEGG" id="bgok:Pr1d_20290"/>
<evidence type="ECO:0000313" key="1">
    <source>
        <dbReference type="EMBL" id="QEG34747.1"/>
    </source>
</evidence>
<dbReference type="Proteomes" id="UP000323917">
    <property type="component" value="Chromosome"/>
</dbReference>
<dbReference type="InterPro" id="IPR011990">
    <property type="entry name" value="TPR-like_helical_dom_sf"/>
</dbReference>
<dbReference type="Pfam" id="PF01663">
    <property type="entry name" value="Phosphodiest"/>
    <property type="match status" value="1"/>
</dbReference>
<keyword evidence="2" id="KW-1185">Reference proteome</keyword>
<proteinExistence type="predicted"/>
<gene>
    <name evidence="1" type="ORF">Pr1d_20290</name>
</gene>
<evidence type="ECO:0000313" key="2">
    <source>
        <dbReference type="Proteomes" id="UP000323917"/>
    </source>
</evidence>
<dbReference type="InterPro" id="IPR017850">
    <property type="entry name" value="Alkaline_phosphatase_core_sf"/>
</dbReference>
<dbReference type="AlphaFoldDB" id="A0A5B9Q6Y9"/>
<protein>
    <submittedName>
        <fullName evidence="1">Type I phosphodiesterase / nucleotide pyrophosphatase</fullName>
    </submittedName>
</protein>
<dbReference type="SUPFAM" id="SSF53649">
    <property type="entry name" value="Alkaline phosphatase-like"/>
    <property type="match status" value="1"/>
</dbReference>
<dbReference type="RefSeq" id="WP_168205155.1">
    <property type="nucleotide sequence ID" value="NZ_CP042913.1"/>
</dbReference>
<organism evidence="1 2">
    <name type="scientific">Bythopirellula goksoeyrii</name>
    <dbReference type="NCBI Taxonomy" id="1400387"/>
    <lineage>
        <taxon>Bacteria</taxon>
        <taxon>Pseudomonadati</taxon>
        <taxon>Planctomycetota</taxon>
        <taxon>Planctomycetia</taxon>
        <taxon>Pirellulales</taxon>
        <taxon>Lacipirellulaceae</taxon>
        <taxon>Bythopirellula</taxon>
    </lineage>
</organism>
<reference evidence="1 2" key="1">
    <citation type="submission" date="2019-08" db="EMBL/GenBank/DDBJ databases">
        <title>Deep-cultivation of Planctomycetes and their phenomic and genomic characterization uncovers novel biology.</title>
        <authorList>
            <person name="Wiegand S."/>
            <person name="Jogler M."/>
            <person name="Boedeker C."/>
            <person name="Pinto D."/>
            <person name="Vollmers J."/>
            <person name="Rivas-Marin E."/>
            <person name="Kohn T."/>
            <person name="Peeters S.H."/>
            <person name="Heuer A."/>
            <person name="Rast P."/>
            <person name="Oberbeckmann S."/>
            <person name="Bunk B."/>
            <person name="Jeske O."/>
            <person name="Meyerdierks A."/>
            <person name="Storesund J.E."/>
            <person name="Kallscheuer N."/>
            <person name="Luecker S."/>
            <person name="Lage O.M."/>
            <person name="Pohl T."/>
            <person name="Merkel B.J."/>
            <person name="Hornburger P."/>
            <person name="Mueller R.-W."/>
            <person name="Bruemmer F."/>
            <person name="Labrenz M."/>
            <person name="Spormann A.M."/>
            <person name="Op den Camp H."/>
            <person name="Overmann J."/>
            <person name="Amann R."/>
            <person name="Jetten M.S.M."/>
            <person name="Mascher T."/>
            <person name="Medema M.H."/>
            <person name="Devos D.P."/>
            <person name="Kaster A.-K."/>
            <person name="Ovreas L."/>
            <person name="Rohde M."/>
            <person name="Galperin M.Y."/>
            <person name="Jogler C."/>
        </authorList>
    </citation>
    <scope>NUCLEOTIDE SEQUENCE [LARGE SCALE GENOMIC DNA]</scope>
    <source>
        <strain evidence="1 2">Pr1d</strain>
    </source>
</reference>
<name>A0A5B9Q6Y9_9BACT</name>
<accession>A0A5B9Q6Y9</accession>
<dbReference type="SMART" id="SM00028">
    <property type="entry name" value="TPR"/>
    <property type="match status" value="3"/>
</dbReference>
<dbReference type="InterPro" id="IPR002591">
    <property type="entry name" value="Phosphodiest/P_Trfase"/>
</dbReference>